<dbReference type="GeneID" id="111084291"/>
<reference evidence="3" key="1">
    <citation type="submission" date="2025-08" db="UniProtKB">
        <authorList>
            <consortium name="RefSeq"/>
        </authorList>
    </citation>
    <scope>IDENTIFICATION</scope>
    <source>
        <tissue evidence="3">Muscle</tissue>
    </source>
</reference>
<dbReference type="InterPro" id="IPR036259">
    <property type="entry name" value="MFS_trans_sf"/>
</dbReference>
<gene>
    <name evidence="3" type="primary">LOC111084291</name>
</gene>
<protein>
    <submittedName>
        <fullName evidence="3">Uncharacterized protein LOC111084291</fullName>
    </submittedName>
</protein>
<keyword evidence="2" id="KW-1185">Reference proteome</keyword>
<feature type="transmembrane region" description="Helical" evidence="1">
    <location>
        <begin position="6"/>
        <end position="27"/>
    </location>
</feature>
<organism evidence="2 3">
    <name type="scientific">Limulus polyphemus</name>
    <name type="common">Atlantic horseshoe crab</name>
    <dbReference type="NCBI Taxonomy" id="6850"/>
    <lineage>
        <taxon>Eukaryota</taxon>
        <taxon>Metazoa</taxon>
        <taxon>Ecdysozoa</taxon>
        <taxon>Arthropoda</taxon>
        <taxon>Chelicerata</taxon>
        <taxon>Merostomata</taxon>
        <taxon>Xiphosura</taxon>
        <taxon>Limulidae</taxon>
        <taxon>Limulus</taxon>
    </lineage>
</organism>
<keyword evidence="1" id="KW-0812">Transmembrane</keyword>
<name>A0ABM1RZE9_LIMPO</name>
<keyword evidence="1" id="KW-1133">Transmembrane helix</keyword>
<proteinExistence type="predicted"/>
<evidence type="ECO:0000256" key="1">
    <source>
        <dbReference type="SAM" id="Phobius"/>
    </source>
</evidence>
<evidence type="ECO:0000313" key="3">
    <source>
        <dbReference type="RefSeq" id="XP_022236754.1"/>
    </source>
</evidence>
<sequence>MDEHINLNYFIACCAEFLGVILPLGFLHQSGRRCSVAVSSTVSGVLLLSLLSPSLGSKSSKTLFFLSKLTISTCYTILPVWTVEQMPLELQDSGLGLAEVVGHIGPLILPAIMYF</sequence>
<feature type="non-terminal residue" evidence="3">
    <location>
        <position position="115"/>
    </location>
</feature>
<dbReference type="RefSeq" id="XP_022236754.1">
    <property type="nucleotide sequence ID" value="XM_022381046.1"/>
</dbReference>
<dbReference type="Gene3D" id="1.20.1250.20">
    <property type="entry name" value="MFS general substrate transporter like domains"/>
    <property type="match status" value="1"/>
</dbReference>
<dbReference type="Proteomes" id="UP000694941">
    <property type="component" value="Unplaced"/>
</dbReference>
<feature type="transmembrane region" description="Helical" evidence="1">
    <location>
        <begin position="34"/>
        <end position="51"/>
    </location>
</feature>
<evidence type="ECO:0000313" key="2">
    <source>
        <dbReference type="Proteomes" id="UP000694941"/>
    </source>
</evidence>
<dbReference type="SUPFAM" id="SSF103473">
    <property type="entry name" value="MFS general substrate transporter"/>
    <property type="match status" value="1"/>
</dbReference>
<keyword evidence="1" id="KW-0472">Membrane</keyword>
<accession>A0ABM1RZE9</accession>